<dbReference type="PROSITE" id="PS00218">
    <property type="entry name" value="AMINO_ACID_PERMEASE_1"/>
    <property type="match status" value="1"/>
</dbReference>
<dbReference type="GO" id="GO:0022857">
    <property type="term" value="F:transmembrane transporter activity"/>
    <property type="evidence" value="ECO:0007669"/>
    <property type="project" value="InterPro"/>
</dbReference>
<keyword evidence="5 7" id="KW-0472">Membrane</keyword>
<dbReference type="Pfam" id="PF13520">
    <property type="entry name" value="AA_permease_2"/>
    <property type="match status" value="1"/>
</dbReference>
<organism evidence="8 9">
    <name type="scientific">Armillaria solidipes</name>
    <dbReference type="NCBI Taxonomy" id="1076256"/>
    <lineage>
        <taxon>Eukaryota</taxon>
        <taxon>Fungi</taxon>
        <taxon>Dikarya</taxon>
        <taxon>Basidiomycota</taxon>
        <taxon>Agaricomycotina</taxon>
        <taxon>Agaricomycetes</taxon>
        <taxon>Agaricomycetidae</taxon>
        <taxon>Agaricales</taxon>
        <taxon>Marasmiineae</taxon>
        <taxon>Physalacriaceae</taxon>
        <taxon>Armillaria</taxon>
    </lineage>
</organism>
<feature type="transmembrane region" description="Helical" evidence="7">
    <location>
        <begin position="272"/>
        <end position="292"/>
    </location>
</feature>
<name>A0A2H3C6F1_9AGAR</name>
<feature type="transmembrane region" description="Helical" evidence="7">
    <location>
        <begin position="330"/>
        <end position="350"/>
    </location>
</feature>
<dbReference type="AlphaFoldDB" id="A0A2H3C6F1"/>
<feature type="transmembrane region" description="Helical" evidence="7">
    <location>
        <begin position="444"/>
        <end position="465"/>
    </location>
</feature>
<feature type="transmembrane region" description="Helical" evidence="7">
    <location>
        <begin position="43"/>
        <end position="66"/>
    </location>
</feature>
<keyword evidence="4 7" id="KW-1133">Transmembrane helix</keyword>
<feature type="region of interest" description="Disordered" evidence="6">
    <location>
        <begin position="516"/>
        <end position="541"/>
    </location>
</feature>
<proteinExistence type="predicted"/>
<feature type="transmembrane region" description="Helical" evidence="7">
    <location>
        <begin position="72"/>
        <end position="94"/>
    </location>
</feature>
<keyword evidence="2" id="KW-0813">Transport</keyword>
<dbReference type="EMBL" id="KZ293422">
    <property type="protein sequence ID" value="PBK72377.1"/>
    <property type="molecule type" value="Genomic_DNA"/>
</dbReference>
<dbReference type="InterPro" id="IPR004840">
    <property type="entry name" value="Amino_acid_permease_CS"/>
</dbReference>
<evidence type="ECO:0000256" key="5">
    <source>
        <dbReference type="ARBA" id="ARBA00023136"/>
    </source>
</evidence>
<evidence type="ECO:0000256" key="3">
    <source>
        <dbReference type="ARBA" id="ARBA00022692"/>
    </source>
</evidence>
<dbReference type="GO" id="GO:0006865">
    <property type="term" value="P:amino acid transport"/>
    <property type="evidence" value="ECO:0007669"/>
    <property type="project" value="InterPro"/>
</dbReference>
<evidence type="ECO:0000313" key="8">
    <source>
        <dbReference type="EMBL" id="PBK72377.1"/>
    </source>
</evidence>
<evidence type="ECO:0000256" key="6">
    <source>
        <dbReference type="SAM" id="MobiDB-lite"/>
    </source>
</evidence>
<reference evidence="9" key="1">
    <citation type="journal article" date="2017" name="Nat. Ecol. Evol.">
        <title>Genome expansion and lineage-specific genetic innovations in the forest pathogenic fungi Armillaria.</title>
        <authorList>
            <person name="Sipos G."/>
            <person name="Prasanna A.N."/>
            <person name="Walter M.C."/>
            <person name="O'Connor E."/>
            <person name="Balint B."/>
            <person name="Krizsan K."/>
            <person name="Kiss B."/>
            <person name="Hess J."/>
            <person name="Varga T."/>
            <person name="Slot J."/>
            <person name="Riley R."/>
            <person name="Boka B."/>
            <person name="Rigling D."/>
            <person name="Barry K."/>
            <person name="Lee J."/>
            <person name="Mihaltcheva S."/>
            <person name="LaButti K."/>
            <person name="Lipzen A."/>
            <person name="Waldron R."/>
            <person name="Moloney N.M."/>
            <person name="Sperisen C."/>
            <person name="Kredics L."/>
            <person name="Vagvoelgyi C."/>
            <person name="Patrignani A."/>
            <person name="Fitzpatrick D."/>
            <person name="Nagy I."/>
            <person name="Doyle S."/>
            <person name="Anderson J.B."/>
            <person name="Grigoriev I.V."/>
            <person name="Gueldener U."/>
            <person name="Muensterkoetter M."/>
            <person name="Nagy L.G."/>
        </authorList>
    </citation>
    <scope>NUCLEOTIDE SEQUENCE [LARGE SCALE GENOMIC DNA]</scope>
    <source>
        <strain evidence="9">28-4</strain>
    </source>
</reference>
<evidence type="ECO:0000313" key="9">
    <source>
        <dbReference type="Proteomes" id="UP000218334"/>
    </source>
</evidence>
<feature type="transmembrane region" description="Helical" evidence="7">
    <location>
        <begin position="477"/>
        <end position="496"/>
    </location>
</feature>
<evidence type="ECO:0000256" key="2">
    <source>
        <dbReference type="ARBA" id="ARBA00022448"/>
    </source>
</evidence>
<dbReference type="InterPro" id="IPR002293">
    <property type="entry name" value="AA/rel_permease1"/>
</dbReference>
<dbReference type="PANTHER" id="PTHR45649:SF6">
    <property type="entry name" value="GABA-SPECIFIC PERMEASE"/>
    <property type="match status" value="1"/>
</dbReference>
<feature type="transmembrane region" description="Helical" evidence="7">
    <location>
        <begin position="235"/>
        <end position="252"/>
    </location>
</feature>
<feature type="transmembrane region" description="Helical" evidence="7">
    <location>
        <begin position="197"/>
        <end position="215"/>
    </location>
</feature>
<sequence length="541" mass="58156">MLEENDTREGDNASIGPAVLSNDEALLARLGYKQEFRRNFRPIEVFGVGFSIIGLVPSLASTFVYALPNGGAAALVWGWTACAVLLVIIGLAMAELGSAAPTSGGLYYWTFMFSSPKWRCFLAWIVGYSNSVGNIASVASVDWGCAVQIMAAASIGSDLSFTATTGQTYGLFVALLICHGTICSFDPKIIARLQTPYIVANVLLCFALIIGLPAATPKEFMNTASYAFGDFENFYGWPNGYAFILSFLYPLWSIGAFDSTVHISEEATNANVAIPFAIILAATSSSILGWGINVAIAFCMGTDVGAILDSPVGQPMATLLLNSFGKKGALALWSLIIVLQFAIGTSMLTACSRQIFAFSRDGGLPFSRWLYFVHPRSHTPVHCVWAVVFISLLLGLLGFAGNVAIGAIFSLVVTGQYIAYSIPISARYLGGKKIKPGPFSLGKLSLPVAVVAVVWMIFMVVVFLFPTAPSTTAQDMNYTVVVLGGTLFLATVYFYFPVYGGVHWFTGPVSTIDKHDLRPGSESEYTEKKENMSDEESKRVA</sequence>
<dbReference type="GO" id="GO:0016020">
    <property type="term" value="C:membrane"/>
    <property type="evidence" value="ECO:0007669"/>
    <property type="project" value="UniProtKB-SubCell"/>
</dbReference>
<dbReference type="Proteomes" id="UP000218334">
    <property type="component" value="Unassembled WGS sequence"/>
</dbReference>
<gene>
    <name evidence="8" type="ORF">ARMSODRAFT_954063</name>
</gene>
<keyword evidence="9" id="KW-1185">Reference proteome</keyword>
<dbReference type="PANTHER" id="PTHR45649">
    <property type="entry name" value="AMINO-ACID PERMEASE BAT1"/>
    <property type="match status" value="1"/>
</dbReference>
<dbReference type="PIRSF" id="PIRSF006060">
    <property type="entry name" value="AA_transporter"/>
    <property type="match status" value="1"/>
</dbReference>
<evidence type="ECO:0000256" key="1">
    <source>
        <dbReference type="ARBA" id="ARBA00004141"/>
    </source>
</evidence>
<evidence type="ECO:0000256" key="7">
    <source>
        <dbReference type="SAM" id="Phobius"/>
    </source>
</evidence>
<dbReference type="STRING" id="1076256.A0A2H3C6F1"/>
<accession>A0A2H3C6F1</accession>
<feature type="transmembrane region" description="Helical" evidence="7">
    <location>
        <begin position="168"/>
        <end position="185"/>
    </location>
</feature>
<keyword evidence="3 7" id="KW-0812">Transmembrane</keyword>
<evidence type="ECO:0000256" key="4">
    <source>
        <dbReference type="ARBA" id="ARBA00022989"/>
    </source>
</evidence>
<feature type="transmembrane region" description="Helical" evidence="7">
    <location>
        <begin position="379"/>
        <end position="397"/>
    </location>
</feature>
<dbReference type="Gene3D" id="1.20.1740.10">
    <property type="entry name" value="Amino acid/polyamine transporter I"/>
    <property type="match status" value="1"/>
</dbReference>
<protein>
    <submittedName>
        <fullName evidence="8">Amino acid transporter</fullName>
    </submittedName>
</protein>
<comment type="subcellular location">
    <subcellularLocation>
        <location evidence="1">Membrane</location>
        <topology evidence="1">Multi-pass membrane protein</topology>
    </subcellularLocation>
</comment>